<reference evidence="9" key="1">
    <citation type="journal article" date="2019" name="Int. J. Syst. Evol. Microbiol.">
        <title>The Global Catalogue of Microorganisms (GCM) 10K type strain sequencing project: providing services to taxonomists for standard genome sequencing and annotation.</title>
        <authorList>
            <consortium name="The Broad Institute Genomics Platform"/>
            <consortium name="The Broad Institute Genome Sequencing Center for Infectious Disease"/>
            <person name="Wu L."/>
            <person name="Ma J."/>
        </authorList>
    </citation>
    <scope>NUCLEOTIDE SEQUENCE [LARGE SCALE GENOMIC DNA]</scope>
    <source>
        <strain evidence="9">KCTC 52239</strain>
    </source>
</reference>
<dbReference type="Gene3D" id="2.150.10.10">
    <property type="entry name" value="Serralysin-like metalloprotease, C-terminal"/>
    <property type="match status" value="5"/>
</dbReference>
<dbReference type="InterPro" id="IPR050557">
    <property type="entry name" value="RTX_toxin/Mannuronan_C5-epim"/>
</dbReference>
<protein>
    <recommendedName>
        <fullName evidence="10">Ca2+-binding protein, RTX toxin-related</fullName>
    </recommendedName>
</protein>
<keyword evidence="9" id="KW-1185">Reference proteome</keyword>
<keyword evidence="3" id="KW-0964">Secreted</keyword>
<keyword evidence="5" id="KW-0677">Repeat</keyword>
<dbReference type="PANTHER" id="PTHR38340:SF1">
    <property type="entry name" value="S-LAYER PROTEIN"/>
    <property type="match status" value="1"/>
</dbReference>
<dbReference type="Proteomes" id="UP001595557">
    <property type="component" value="Unassembled WGS sequence"/>
</dbReference>
<gene>
    <name evidence="8" type="ORF">ACFOD7_19725</name>
</gene>
<accession>A0ABV7INM4</accession>
<keyword evidence="4" id="KW-0800">Toxin</keyword>
<dbReference type="PANTHER" id="PTHR38340">
    <property type="entry name" value="S-LAYER PROTEIN"/>
    <property type="match status" value="1"/>
</dbReference>
<sequence>MPTLKDTGTNSDFLSADQDLMVYNVEAGTTNAQLQQLLDAAMPGATINLAAGTYVITETLRISRGDITLKGAGEGKTIFSTEIGLDTPSPTILVQPDDLQDRHGKLPVRLVEGSNKVVLPDFEASRSDSPGSGHAQFKVGDLIFVSQQNDKAYLKVSGNLDNPDGLGDWNEPAAAGTGAEELYYLREFRSHIVSIENGVATLAEASPYSFAAGVANVVRNTFLENVTLSDFTIQGDFSDEAGGKPDPFLFANTIPEWGSIAALELDGVRDSALERITVIDPAAHGFKWQRAHETTADALTATGAHNKGGSSGYHFMLQESFANDFINLSSTDARHAVLFSSYNAEHYNSLHLRYSNRDINFHGSADNRNTVVVDVLDQDYPGGVLPQWQAVQPGTRGLHPLSDIENNDVTFRYARSGDRSDRIVAHVEGGDIAMRGGPDLGLGQAGNDRFSGGAGNDTLQGNGGADILNGGVGKDRLVGGSGNDTLIGGEGNDVLQGGDGDDLIDGGANGDNLYGGKGRDTFLRRFADLTDTIHDFEGGAAGDVLLIKGMAYTAFSQLELRQAGADVIVDFGPTGYTLLRNILLDTLTAENFAFAADVAAGQNIAMKARQMLAVGTDKNDVFTASRTHVTEPGFTVHGGAGFDEIRLLQSSLNANLGRTGTFTGIEGFDLSATAKLDLIIENPLVAQSDNATLSISVGDLSAGKPVLLDVGPLGRGKSVVIDGGRQVQLTGGREHTVMSGNDTGVNIVGDRMRDIVHGGRADDMIRGGAGNDVLFGGAGQDTLKGDGGNDTLNGGPGSDLLIVDNIGDRVAENRRWEGIDTVRASVDFRMGSAHVENLELVGEAELGVGNGLRNLIIGNDGDNILDGGKNVDTLVGGSGNDTYLLRTLGDKVVEKANGGIDTVKAYRSIELPAYVENLYIQTLLNNTGKGVAEVNGIGNDLDNILVGNPFGNTLAGRGGNDTLRGQAGADSFVFDRSPHGGNVDHILDFNANEPHEGDMLMMKQSVFGGIAKGRLAEGHFYAGTTAHDANDRFIFDQAAGRLWFDTDGTGEAAPDLVATFAGNAGVMAWDIVLF</sequence>
<dbReference type="PROSITE" id="PS00330">
    <property type="entry name" value="HEMOLYSIN_CALCIUM"/>
    <property type="match status" value="4"/>
</dbReference>
<name>A0ABV7INM4_9RHOB</name>
<dbReference type="SUPFAM" id="SSF51120">
    <property type="entry name" value="beta-Roll"/>
    <property type="match status" value="3"/>
</dbReference>
<dbReference type="InterPro" id="IPR003995">
    <property type="entry name" value="RTX_toxin_determinant-A"/>
</dbReference>
<dbReference type="InterPro" id="IPR011049">
    <property type="entry name" value="Serralysin-like_metalloprot_C"/>
</dbReference>
<keyword evidence="6" id="KW-0843">Virulence</keyword>
<evidence type="ECO:0000256" key="2">
    <source>
        <dbReference type="ARBA" id="ARBA00004613"/>
    </source>
</evidence>
<organism evidence="8 9">
    <name type="scientific">Paracoccus fontiphilus</name>
    <dbReference type="NCBI Taxonomy" id="1815556"/>
    <lineage>
        <taxon>Bacteria</taxon>
        <taxon>Pseudomonadati</taxon>
        <taxon>Pseudomonadota</taxon>
        <taxon>Alphaproteobacteria</taxon>
        <taxon>Rhodobacterales</taxon>
        <taxon>Paracoccaceae</taxon>
        <taxon>Paracoccus</taxon>
    </lineage>
</organism>
<evidence type="ECO:0000256" key="3">
    <source>
        <dbReference type="ARBA" id="ARBA00022525"/>
    </source>
</evidence>
<dbReference type="Pfam" id="PF00353">
    <property type="entry name" value="HemolysinCabind"/>
    <property type="match status" value="5"/>
</dbReference>
<dbReference type="SUPFAM" id="SSF51126">
    <property type="entry name" value="Pectin lyase-like"/>
    <property type="match status" value="1"/>
</dbReference>
<evidence type="ECO:0000256" key="6">
    <source>
        <dbReference type="ARBA" id="ARBA00023026"/>
    </source>
</evidence>
<dbReference type="InterPro" id="IPR001343">
    <property type="entry name" value="Hemolysn_Ca-bd"/>
</dbReference>
<evidence type="ECO:0000256" key="1">
    <source>
        <dbReference type="ARBA" id="ARBA00004370"/>
    </source>
</evidence>
<dbReference type="RefSeq" id="WP_207470738.1">
    <property type="nucleotide sequence ID" value="NZ_JAFNAW010000050.1"/>
</dbReference>
<evidence type="ECO:0008006" key="10">
    <source>
        <dbReference type="Google" id="ProtNLM"/>
    </source>
</evidence>
<dbReference type="PRINTS" id="PR00313">
    <property type="entry name" value="CABNDNGRPT"/>
</dbReference>
<evidence type="ECO:0000256" key="4">
    <source>
        <dbReference type="ARBA" id="ARBA00022656"/>
    </source>
</evidence>
<dbReference type="EMBL" id="JBHRTE010000097">
    <property type="protein sequence ID" value="MFC3170272.1"/>
    <property type="molecule type" value="Genomic_DNA"/>
</dbReference>
<keyword evidence="7" id="KW-0472">Membrane</keyword>
<dbReference type="InterPro" id="IPR011050">
    <property type="entry name" value="Pectin_lyase_fold/virulence"/>
</dbReference>
<dbReference type="PRINTS" id="PR01488">
    <property type="entry name" value="RTXTOXINA"/>
</dbReference>
<evidence type="ECO:0000313" key="9">
    <source>
        <dbReference type="Proteomes" id="UP001595557"/>
    </source>
</evidence>
<dbReference type="InterPro" id="IPR012334">
    <property type="entry name" value="Pectin_lyas_fold"/>
</dbReference>
<proteinExistence type="predicted"/>
<evidence type="ECO:0000256" key="7">
    <source>
        <dbReference type="ARBA" id="ARBA00023136"/>
    </source>
</evidence>
<dbReference type="InterPro" id="IPR018511">
    <property type="entry name" value="Hemolysin-typ_Ca-bd_CS"/>
</dbReference>
<comment type="subcellular location">
    <subcellularLocation>
        <location evidence="1">Membrane</location>
    </subcellularLocation>
    <subcellularLocation>
        <location evidence="2">Secreted</location>
    </subcellularLocation>
</comment>
<evidence type="ECO:0000313" key="8">
    <source>
        <dbReference type="EMBL" id="MFC3170272.1"/>
    </source>
</evidence>
<comment type="caution">
    <text evidence="8">The sequence shown here is derived from an EMBL/GenBank/DDBJ whole genome shotgun (WGS) entry which is preliminary data.</text>
</comment>
<evidence type="ECO:0000256" key="5">
    <source>
        <dbReference type="ARBA" id="ARBA00022737"/>
    </source>
</evidence>
<dbReference type="Gene3D" id="2.160.20.10">
    <property type="entry name" value="Single-stranded right-handed beta-helix, Pectin lyase-like"/>
    <property type="match status" value="1"/>
</dbReference>